<accession>A0A9X1SW61</accession>
<dbReference type="AlphaFoldDB" id="A0A9X1SW61"/>
<protein>
    <submittedName>
        <fullName evidence="1">Uncharacterized protein</fullName>
    </submittedName>
</protein>
<keyword evidence="2" id="KW-1185">Reference proteome</keyword>
<gene>
    <name evidence="1" type="ORF">LR394_26155</name>
</gene>
<sequence>MSPSTARATGFAISVPDGWLEVDLHPDSRNASINDLVTRQVKEVPELREHRAALVRALRSAARSAHAAGAAYTASMIQPIEDAVIAANVTISIVEAPNEENASETIVAHLAEIPRGAGEDPVWREVTSTELPGIGRVPRTQGVEDITMPEGSGWIRSVIMQTFVPVPGSAGKVALVTCSSPILALSTELIDLFDAVTSTFRFLEN</sequence>
<organism evidence="1 2">
    <name type="scientific">Kineosporia babensis</name>
    <dbReference type="NCBI Taxonomy" id="499548"/>
    <lineage>
        <taxon>Bacteria</taxon>
        <taxon>Bacillati</taxon>
        <taxon>Actinomycetota</taxon>
        <taxon>Actinomycetes</taxon>
        <taxon>Kineosporiales</taxon>
        <taxon>Kineosporiaceae</taxon>
        <taxon>Kineosporia</taxon>
    </lineage>
</organism>
<name>A0A9X1SW61_9ACTN</name>
<reference evidence="1" key="1">
    <citation type="submission" date="2021-11" db="EMBL/GenBank/DDBJ databases">
        <title>Streptomyces corallinus and Kineosporia corallina sp. nov., two new coral-derived marine actinobacteria.</title>
        <authorList>
            <person name="Buangrab K."/>
            <person name="Sutthacheep M."/>
            <person name="Yeemin T."/>
            <person name="Harunari E."/>
            <person name="Igarashi Y."/>
            <person name="Sripreechasak P."/>
            <person name="Kanchanasin P."/>
            <person name="Tanasupawat S."/>
            <person name="Phongsopitanun W."/>
        </authorList>
    </citation>
    <scope>NUCLEOTIDE SEQUENCE</scope>
    <source>
        <strain evidence="1">JCM 31032</strain>
    </source>
</reference>
<dbReference type="RefSeq" id="WP_231446868.1">
    <property type="nucleotide sequence ID" value="NZ_JAJOMB010000016.1"/>
</dbReference>
<dbReference type="Proteomes" id="UP001138997">
    <property type="component" value="Unassembled WGS sequence"/>
</dbReference>
<proteinExistence type="predicted"/>
<comment type="caution">
    <text evidence="1">The sequence shown here is derived from an EMBL/GenBank/DDBJ whole genome shotgun (WGS) entry which is preliminary data.</text>
</comment>
<evidence type="ECO:0000313" key="1">
    <source>
        <dbReference type="EMBL" id="MCD5314394.1"/>
    </source>
</evidence>
<dbReference type="EMBL" id="JAJOMB010000016">
    <property type="protein sequence ID" value="MCD5314394.1"/>
    <property type="molecule type" value="Genomic_DNA"/>
</dbReference>
<evidence type="ECO:0000313" key="2">
    <source>
        <dbReference type="Proteomes" id="UP001138997"/>
    </source>
</evidence>